<gene>
    <name evidence="2" type="ORF">DFP72DRAFT_844456</name>
</gene>
<feature type="compositionally biased region" description="Polar residues" evidence="1">
    <location>
        <begin position="309"/>
        <end position="325"/>
    </location>
</feature>
<evidence type="ECO:0000256" key="1">
    <source>
        <dbReference type="SAM" id="MobiDB-lite"/>
    </source>
</evidence>
<feature type="compositionally biased region" description="Acidic residues" evidence="1">
    <location>
        <begin position="376"/>
        <end position="385"/>
    </location>
</feature>
<feature type="compositionally biased region" description="Low complexity" evidence="1">
    <location>
        <begin position="267"/>
        <end position="281"/>
    </location>
</feature>
<comment type="caution">
    <text evidence="2">The sequence shown here is derived from an EMBL/GenBank/DDBJ whole genome shotgun (WGS) entry which is preliminary data.</text>
</comment>
<feature type="region of interest" description="Disordered" evidence="1">
    <location>
        <begin position="306"/>
        <end position="417"/>
    </location>
</feature>
<dbReference type="Proteomes" id="UP000521943">
    <property type="component" value="Unassembled WGS sequence"/>
</dbReference>
<protein>
    <submittedName>
        <fullName evidence="2">Uncharacterized protein</fullName>
    </submittedName>
</protein>
<dbReference type="OrthoDB" id="3050469at2759"/>
<feature type="compositionally biased region" description="Low complexity" evidence="1">
    <location>
        <begin position="326"/>
        <end position="341"/>
    </location>
</feature>
<accession>A0A8H6I794</accession>
<sequence length="417" mass="44349">MPVTPYANAVFRTPKPSVPAPSAPFDGLCTYTGLAILVMPIEGGKPNVLLFDAQIWVGNGPTGTADPSPENFITGQLAYYNANNTTFYEEPTFFNITCSFAAYHRNMISGEVDVASDGIQFCGDIEMLLPIGTYESTTVDENSDGFPCGHFSVDAEQGGMIFASGLATKCDRDKNTFSMNLSIYIGGMRKQENVPRSSMATITLHCFFPANSPRWKNSKPTPYERRCISVAGRLTGFAMAPPSPNRGAPPPRPSMFSVEILHITFLGTPSSTGTTTASPSSIPNTLDSPTPGAAKGLIAAYGKKRKVAQPTSSAQPLAPISASSRNANTPAHAASTHPTTSGKSAQPRKAKPTAATGDLRRTTRRTGTKRTQDQAEIGDEDENEVADSLLPEQTGDEELEYVDDPNAKPLEQAAGAA</sequence>
<feature type="region of interest" description="Disordered" evidence="1">
    <location>
        <begin position="267"/>
        <end position="290"/>
    </location>
</feature>
<feature type="compositionally biased region" description="Acidic residues" evidence="1">
    <location>
        <begin position="394"/>
        <end position="403"/>
    </location>
</feature>
<keyword evidence="3" id="KW-1185">Reference proteome</keyword>
<reference evidence="2 3" key="1">
    <citation type="submission" date="2020-07" db="EMBL/GenBank/DDBJ databases">
        <title>Comparative genomics of pyrophilous fungi reveals a link between fire events and developmental genes.</title>
        <authorList>
            <consortium name="DOE Joint Genome Institute"/>
            <person name="Steindorff A.S."/>
            <person name="Carver A."/>
            <person name="Calhoun S."/>
            <person name="Stillman K."/>
            <person name="Liu H."/>
            <person name="Lipzen A."/>
            <person name="Pangilinan J."/>
            <person name="Labutti K."/>
            <person name="Bruns T.D."/>
            <person name="Grigoriev I.V."/>
        </authorList>
    </citation>
    <scope>NUCLEOTIDE SEQUENCE [LARGE SCALE GENOMIC DNA]</scope>
    <source>
        <strain evidence="2 3">CBS 144469</strain>
    </source>
</reference>
<proteinExistence type="predicted"/>
<dbReference type="AlphaFoldDB" id="A0A8H6I794"/>
<organism evidence="2 3">
    <name type="scientific">Ephemerocybe angulata</name>
    <dbReference type="NCBI Taxonomy" id="980116"/>
    <lineage>
        <taxon>Eukaryota</taxon>
        <taxon>Fungi</taxon>
        <taxon>Dikarya</taxon>
        <taxon>Basidiomycota</taxon>
        <taxon>Agaricomycotina</taxon>
        <taxon>Agaricomycetes</taxon>
        <taxon>Agaricomycetidae</taxon>
        <taxon>Agaricales</taxon>
        <taxon>Agaricineae</taxon>
        <taxon>Psathyrellaceae</taxon>
        <taxon>Ephemerocybe</taxon>
    </lineage>
</organism>
<evidence type="ECO:0000313" key="2">
    <source>
        <dbReference type="EMBL" id="KAF6759187.1"/>
    </source>
</evidence>
<evidence type="ECO:0000313" key="3">
    <source>
        <dbReference type="Proteomes" id="UP000521943"/>
    </source>
</evidence>
<dbReference type="EMBL" id="JACGCI010000016">
    <property type="protein sequence ID" value="KAF6759187.1"/>
    <property type="molecule type" value="Genomic_DNA"/>
</dbReference>
<name>A0A8H6I794_9AGAR</name>